<feature type="region of interest" description="Disordered" evidence="3">
    <location>
        <begin position="235"/>
        <end position="267"/>
    </location>
</feature>
<protein>
    <submittedName>
        <fullName evidence="4">Uncharacterized protein</fullName>
    </submittedName>
</protein>
<dbReference type="PANTHER" id="PTHR11242:SF0">
    <property type="entry name" value="TPR_REGION DOMAIN-CONTAINING PROTEIN"/>
    <property type="match status" value="1"/>
</dbReference>
<dbReference type="Proteomes" id="UP000664859">
    <property type="component" value="Unassembled WGS sequence"/>
</dbReference>
<keyword evidence="5" id="KW-1185">Reference proteome</keyword>
<comment type="caution">
    <text evidence="4">The sequence shown here is derived from an EMBL/GenBank/DDBJ whole genome shotgun (WGS) entry which is preliminary data.</text>
</comment>
<evidence type="ECO:0000256" key="1">
    <source>
        <dbReference type="ARBA" id="ARBA00022737"/>
    </source>
</evidence>
<organism evidence="4 5">
    <name type="scientific">Tribonema minus</name>
    <dbReference type="NCBI Taxonomy" id="303371"/>
    <lineage>
        <taxon>Eukaryota</taxon>
        <taxon>Sar</taxon>
        <taxon>Stramenopiles</taxon>
        <taxon>Ochrophyta</taxon>
        <taxon>PX clade</taxon>
        <taxon>Xanthophyceae</taxon>
        <taxon>Tribonematales</taxon>
        <taxon>Tribonemataceae</taxon>
        <taxon>Tribonema</taxon>
    </lineage>
</organism>
<evidence type="ECO:0000313" key="5">
    <source>
        <dbReference type="Proteomes" id="UP000664859"/>
    </source>
</evidence>
<dbReference type="OrthoDB" id="2423701at2759"/>
<dbReference type="InterPro" id="IPR019734">
    <property type="entry name" value="TPR_rpt"/>
</dbReference>
<dbReference type="PANTHER" id="PTHR11242">
    <property type="entry name" value="ARYL HYDROCARBON RECEPTOR INTERACTING PROTEIN RELATED"/>
    <property type="match status" value="1"/>
</dbReference>
<dbReference type="Gene3D" id="1.25.40.10">
    <property type="entry name" value="Tetratricopeptide repeat domain"/>
    <property type="match status" value="1"/>
</dbReference>
<evidence type="ECO:0000256" key="3">
    <source>
        <dbReference type="SAM" id="MobiDB-lite"/>
    </source>
</evidence>
<dbReference type="SUPFAM" id="SSF48452">
    <property type="entry name" value="TPR-like"/>
    <property type="match status" value="1"/>
</dbReference>
<sequence>MSGAEQGGGGSPEPSDENYDWTRTYSYWDRWEDPEQGARPAKDNAEKTDRAARSQALSGCCSHDHSAEKRIMDLSEPEKVAACEAFRAKGNAFFEEGQYQRATLQYRQALIYCDYAFPDAGELQTRLDDVRLACLLNSAACFVRAGELGEALEACEQALQERPRCAKALYRRAQVYRLKDEFALAKADLAAAAAAAAPRAADAAALRHERMMLRARETCYGANARALGRQMFGSSGGGGGGGGGDGDSAGGGGGSADGSVSGRRGVLPLPRVSKSSLYEAYVPRGGALEVLASLPC</sequence>
<accession>A0A836CM33</accession>
<proteinExistence type="predicted"/>
<dbReference type="InterPro" id="IPR039663">
    <property type="entry name" value="AIP/AIPL1/TTC9"/>
</dbReference>
<feature type="compositionally biased region" description="Low complexity" evidence="3">
    <location>
        <begin position="257"/>
        <end position="266"/>
    </location>
</feature>
<name>A0A836CM33_9STRA</name>
<gene>
    <name evidence="4" type="ORF">JKP88DRAFT_296025</name>
</gene>
<dbReference type="InterPro" id="IPR011990">
    <property type="entry name" value="TPR-like_helical_dom_sf"/>
</dbReference>
<feature type="compositionally biased region" description="Gly residues" evidence="3">
    <location>
        <begin position="235"/>
        <end position="256"/>
    </location>
</feature>
<keyword evidence="2" id="KW-0802">TPR repeat</keyword>
<dbReference type="EMBL" id="JAFCMP010000020">
    <property type="protein sequence ID" value="KAG5191412.1"/>
    <property type="molecule type" value="Genomic_DNA"/>
</dbReference>
<feature type="compositionally biased region" description="Gly residues" evidence="3">
    <location>
        <begin position="1"/>
        <end position="11"/>
    </location>
</feature>
<keyword evidence="1" id="KW-0677">Repeat</keyword>
<reference evidence="4" key="1">
    <citation type="submission" date="2021-02" db="EMBL/GenBank/DDBJ databases">
        <title>First Annotated Genome of the Yellow-green Alga Tribonema minus.</title>
        <authorList>
            <person name="Mahan K.M."/>
        </authorList>
    </citation>
    <scope>NUCLEOTIDE SEQUENCE</scope>
    <source>
        <strain evidence="4">UTEX B ZZ1240</strain>
    </source>
</reference>
<feature type="region of interest" description="Disordered" evidence="3">
    <location>
        <begin position="1"/>
        <end position="20"/>
    </location>
</feature>
<evidence type="ECO:0000256" key="2">
    <source>
        <dbReference type="ARBA" id="ARBA00022803"/>
    </source>
</evidence>
<dbReference type="SMART" id="SM00028">
    <property type="entry name" value="TPR"/>
    <property type="match status" value="3"/>
</dbReference>
<dbReference type="AlphaFoldDB" id="A0A836CM33"/>
<evidence type="ECO:0000313" key="4">
    <source>
        <dbReference type="EMBL" id="KAG5191412.1"/>
    </source>
</evidence>